<accession>A0AAW1KUI5</accession>
<sequence>MLTLSTSRSHDVLFQLARAERPLTICELNDLVIPKLLNIPENVSKECKCSRVILQRLDKFKMDVMYIRNYLDKATVLDTQRSENGEEKSKKAVESAKHNEHPHIMGRRGYNLRIPEWVAESSMSSSSPLSSNSLLTDRSWRWIKGRSKLDGKIPNEKTQKVAKEMEEWRKKVNLVEFLPDRYDDVLSRSLNRKEHPGRVRGFGGGVSIKDVFGTSSCNSQRSVGISDKEVAEITERVRKETVESLGSLIRQETVSILKRMGLQVPEDLEEPQSSCQSANPINSGAGPNHREIKELTKCQLACIHDGVAFIVAVGTIYPLDDNNQVVHGTPLLEGNARVSVDKVLEGTAPLPIPGQYHERVGDAVGSFVQWPKELIKFGEEPESLSSRPPITTKKKQVSKSFGIKSQLGPKVDECMPSMGPECQKLHNYLALMRPDAKIFEVVLPSNMFHIKEDKAIFLTEEDLTQLFRMAFLNVSCIQIFMMYLQKFCEEQKDESGSTIGFLCPTIMSQVGKDQKLNDQVVTYVECGLIRMGNVDNILVPFCQEMHWMLVVICPLIHEAYFCDPMGTTKRDTSFKHVLQIAFRTFRACGGASKLKAGMSMRWSNIECHQQSGSTECGYYVMRYMLDIIKKYRSIKDKAKWFGSKLAYTPEQINEVRELWATYFMDNHL</sequence>
<dbReference type="PANTHER" id="PTHR33018">
    <property type="entry name" value="OS10G0338966 PROTEIN-RELATED"/>
    <property type="match status" value="1"/>
</dbReference>
<evidence type="ECO:0000259" key="5">
    <source>
        <dbReference type="PROSITE" id="PS50600"/>
    </source>
</evidence>
<feature type="region of interest" description="Disordered" evidence="4">
    <location>
        <begin position="81"/>
        <end position="100"/>
    </location>
</feature>
<keyword evidence="2" id="KW-0645">Protease</keyword>
<dbReference type="Pfam" id="PF26133">
    <property type="entry name" value="DUF8039"/>
    <property type="match status" value="1"/>
</dbReference>
<evidence type="ECO:0000256" key="4">
    <source>
        <dbReference type="SAM" id="MobiDB-lite"/>
    </source>
</evidence>
<dbReference type="Gene3D" id="3.40.395.10">
    <property type="entry name" value="Adenoviral Proteinase, Chain A"/>
    <property type="match status" value="1"/>
</dbReference>
<dbReference type="Pfam" id="PF02902">
    <property type="entry name" value="Peptidase_C48"/>
    <property type="match status" value="1"/>
</dbReference>
<keyword evidence="7" id="KW-1185">Reference proteome</keyword>
<dbReference type="SUPFAM" id="SSF54001">
    <property type="entry name" value="Cysteine proteinases"/>
    <property type="match status" value="1"/>
</dbReference>
<dbReference type="GO" id="GO:0008234">
    <property type="term" value="F:cysteine-type peptidase activity"/>
    <property type="evidence" value="ECO:0007669"/>
    <property type="project" value="InterPro"/>
</dbReference>
<evidence type="ECO:0000313" key="7">
    <source>
        <dbReference type="Proteomes" id="UP001443914"/>
    </source>
</evidence>
<dbReference type="InterPro" id="IPR003653">
    <property type="entry name" value="Peptidase_C48_C"/>
</dbReference>
<dbReference type="PROSITE" id="PS50600">
    <property type="entry name" value="ULP_PROTEASE"/>
    <property type="match status" value="1"/>
</dbReference>
<dbReference type="AlphaFoldDB" id="A0AAW1KUI5"/>
<dbReference type="Proteomes" id="UP001443914">
    <property type="component" value="Unassembled WGS sequence"/>
</dbReference>
<evidence type="ECO:0000313" key="6">
    <source>
        <dbReference type="EMBL" id="KAK9723945.1"/>
    </source>
</evidence>
<dbReference type="GO" id="GO:0006508">
    <property type="term" value="P:proteolysis"/>
    <property type="evidence" value="ECO:0007669"/>
    <property type="project" value="UniProtKB-KW"/>
</dbReference>
<dbReference type="EMBL" id="JBDFQZ010000005">
    <property type="protein sequence ID" value="KAK9723945.1"/>
    <property type="molecule type" value="Genomic_DNA"/>
</dbReference>
<proteinExistence type="inferred from homology"/>
<comment type="caution">
    <text evidence="6">The sequence shown here is derived from an EMBL/GenBank/DDBJ whole genome shotgun (WGS) entry which is preliminary data.</text>
</comment>
<organism evidence="6 7">
    <name type="scientific">Saponaria officinalis</name>
    <name type="common">Common soapwort</name>
    <name type="synonym">Lychnis saponaria</name>
    <dbReference type="NCBI Taxonomy" id="3572"/>
    <lineage>
        <taxon>Eukaryota</taxon>
        <taxon>Viridiplantae</taxon>
        <taxon>Streptophyta</taxon>
        <taxon>Embryophyta</taxon>
        <taxon>Tracheophyta</taxon>
        <taxon>Spermatophyta</taxon>
        <taxon>Magnoliopsida</taxon>
        <taxon>eudicotyledons</taxon>
        <taxon>Gunneridae</taxon>
        <taxon>Pentapetalae</taxon>
        <taxon>Caryophyllales</taxon>
        <taxon>Caryophyllaceae</taxon>
        <taxon>Caryophylleae</taxon>
        <taxon>Saponaria</taxon>
    </lineage>
</organism>
<comment type="similarity">
    <text evidence="1">Belongs to the peptidase C48 family.</text>
</comment>
<protein>
    <recommendedName>
        <fullName evidence="5">Ubiquitin-like protease family profile domain-containing protein</fullName>
    </recommendedName>
</protein>
<keyword evidence="3" id="KW-0378">Hydrolase</keyword>
<dbReference type="InterPro" id="IPR058352">
    <property type="entry name" value="DUF8039"/>
</dbReference>
<name>A0AAW1KUI5_SAPOF</name>
<dbReference type="InterPro" id="IPR038765">
    <property type="entry name" value="Papain-like_cys_pep_sf"/>
</dbReference>
<feature type="domain" description="Ubiquitin-like protease family profile" evidence="5">
    <location>
        <begin position="456"/>
        <end position="627"/>
    </location>
</feature>
<reference evidence="6" key="1">
    <citation type="submission" date="2024-03" db="EMBL/GenBank/DDBJ databases">
        <title>WGS assembly of Saponaria officinalis var. Norfolk2.</title>
        <authorList>
            <person name="Jenkins J."/>
            <person name="Shu S."/>
            <person name="Grimwood J."/>
            <person name="Barry K."/>
            <person name="Goodstein D."/>
            <person name="Schmutz J."/>
            <person name="Leebens-Mack J."/>
            <person name="Osbourn A."/>
        </authorList>
    </citation>
    <scope>NUCLEOTIDE SEQUENCE [LARGE SCALE GENOMIC DNA]</scope>
    <source>
        <strain evidence="6">JIC</strain>
    </source>
</reference>
<evidence type="ECO:0000256" key="1">
    <source>
        <dbReference type="ARBA" id="ARBA00005234"/>
    </source>
</evidence>
<evidence type="ECO:0000256" key="2">
    <source>
        <dbReference type="ARBA" id="ARBA00022670"/>
    </source>
</evidence>
<dbReference type="PANTHER" id="PTHR33018:SF31">
    <property type="entry name" value="TRANSPOSASE, PTTA_EN_SPM, PLANT"/>
    <property type="match status" value="1"/>
</dbReference>
<gene>
    <name evidence="6" type="ORF">RND81_05G036100</name>
</gene>
<evidence type="ECO:0000256" key="3">
    <source>
        <dbReference type="ARBA" id="ARBA00022801"/>
    </source>
</evidence>